<name>A0A1G2MEI5_9BACT</name>
<comment type="caution">
    <text evidence="3">The sequence shown here is derived from an EMBL/GenBank/DDBJ whole genome shotgun (WGS) entry which is preliminary data.</text>
</comment>
<keyword evidence="1" id="KW-0472">Membrane</keyword>
<evidence type="ECO:0000313" key="4">
    <source>
        <dbReference type="Proteomes" id="UP000178121"/>
    </source>
</evidence>
<dbReference type="Gene3D" id="3.30.70.2650">
    <property type="match status" value="1"/>
</dbReference>
<reference evidence="3 4" key="1">
    <citation type="journal article" date="2016" name="Nat. Commun.">
        <title>Thousands of microbial genomes shed light on interconnected biogeochemical processes in an aquifer system.</title>
        <authorList>
            <person name="Anantharaman K."/>
            <person name="Brown C.T."/>
            <person name="Hug L.A."/>
            <person name="Sharon I."/>
            <person name="Castelle C.J."/>
            <person name="Probst A.J."/>
            <person name="Thomas B.C."/>
            <person name="Singh A."/>
            <person name="Wilkins M.J."/>
            <person name="Karaoz U."/>
            <person name="Brodie E.L."/>
            <person name="Williams K.H."/>
            <person name="Hubbard S.S."/>
            <person name="Banfield J.F."/>
        </authorList>
    </citation>
    <scope>NUCLEOTIDE SEQUENCE [LARGE SCALE GENOMIC DNA]</scope>
</reference>
<dbReference type="AlphaFoldDB" id="A0A1G2MEI5"/>
<evidence type="ECO:0000256" key="1">
    <source>
        <dbReference type="SAM" id="Phobius"/>
    </source>
</evidence>
<proteinExistence type="predicted"/>
<keyword evidence="1" id="KW-0812">Transmembrane</keyword>
<protein>
    <recommendedName>
        <fullName evidence="2">Transcriptional repressor PaaX-like central Cas2-like domain-containing protein</fullName>
    </recommendedName>
</protein>
<gene>
    <name evidence="3" type="ORF">A2849_00305</name>
</gene>
<organism evidence="3 4">
    <name type="scientific">Candidatus Taylorbacteria bacterium RIFCSPHIGHO2_01_FULL_51_15</name>
    <dbReference type="NCBI Taxonomy" id="1802304"/>
    <lineage>
        <taxon>Bacteria</taxon>
        <taxon>Candidatus Tayloriibacteriota</taxon>
    </lineage>
</organism>
<dbReference type="Proteomes" id="UP000178121">
    <property type="component" value="Unassembled WGS sequence"/>
</dbReference>
<evidence type="ECO:0000313" key="3">
    <source>
        <dbReference type="EMBL" id="OHA21412.1"/>
    </source>
</evidence>
<feature type="domain" description="Transcriptional repressor PaaX-like central Cas2-like" evidence="2">
    <location>
        <begin position="125"/>
        <end position="195"/>
    </location>
</feature>
<keyword evidence="1" id="KW-1133">Transmembrane helix</keyword>
<feature type="transmembrane region" description="Helical" evidence="1">
    <location>
        <begin position="38"/>
        <end position="59"/>
    </location>
</feature>
<evidence type="ECO:0000259" key="2">
    <source>
        <dbReference type="Pfam" id="PF20803"/>
    </source>
</evidence>
<dbReference type="InterPro" id="IPR048846">
    <property type="entry name" value="PaaX-like_central"/>
</dbReference>
<accession>A0A1G2MEI5</accession>
<dbReference type="EMBL" id="MHRI01000009">
    <property type="protein sequence ID" value="OHA21412.1"/>
    <property type="molecule type" value="Genomic_DNA"/>
</dbReference>
<dbReference type="Pfam" id="PF20803">
    <property type="entry name" value="PaaX_M"/>
    <property type="match status" value="1"/>
</dbReference>
<sequence length="216" mass="24429">MHRFETSMKAVELAKESYLAAKKFFESDTVAAEATKTVLALVALSPIVVVGAMAPNVFLTLKPLMKRGKYTVRQVGRALDTLDRSKYLSIKRTADGRTRIVITKKGMRQARKLNIETVKLPTAVHWDGKWHLLFYDIPVRHNAARMALVRMAGELGMCQLQKSLWVYPFSCESEMLFIADFFGVADHVNFAVVDSLLDEDAPLKFFRLQRNKSASM</sequence>